<dbReference type="PANTHER" id="PTHR39339:SF1">
    <property type="entry name" value="CHAD DOMAIN-CONTAINING PROTEIN"/>
    <property type="match status" value="1"/>
</dbReference>
<dbReference type="PROSITE" id="PS51708">
    <property type="entry name" value="CHAD"/>
    <property type="match status" value="1"/>
</dbReference>
<dbReference type="PANTHER" id="PTHR39339">
    <property type="entry name" value="SLR1444 PROTEIN"/>
    <property type="match status" value="1"/>
</dbReference>
<evidence type="ECO:0000313" key="3">
    <source>
        <dbReference type="Proteomes" id="UP000319486"/>
    </source>
</evidence>
<sequence length="264" mass="30271">MASKLFGLELAEVASRQAQEIRRALEKKRDRHLAVHEARKAIRRLRGTLALGRDVFGAKFDAIDKSLDRLADGLSALRDAQVVVETASKLANDHQPYWKEISNQLGHRRDFLLDAALSRDPDFSKRRARISRIALAITDLPWTDLTKKVVRHSILHSLRRLEKAKAAAREEGSSVRLHRWRKRVRRLRLQLETLNGVEASADWKGLEAVKRKVESTRSLRRLADKLGWRQDLQVLRSSIRHTGNPALAKQLRRGIDHEIGRVKL</sequence>
<feature type="domain" description="CHAD" evidence="1">
    <location>
        <begin position="1"/>
        <end position="264"/>
    </location>
</feature>
<keyword evidence="3" id="KW-1185">Reference proteome</keyword>
<name>A0A502C2G2_9GAMM</name>
<dbReference type="Gene3D" id="1.40.20.10">
    <property type="entry name" value="CHAD domain"/>
    <property type="match status" value="1"/>
</dbReference>
<dbReference type="AlphaFoldDB" id="A0A502C2G2"/>
<dbReference type="InterPro" id="IPR038186">
    <property type="entry name" value="CHAD_dom_sf"/>
</dbReference>
<organism evidence="2 3">
    <name type="scientific">Rhodanobacter glycinis</name>
    <dbReference type="NCBI Taxonomy" id="582702"/>
    <lineage>
        <taxon>Bacteria</taxon>
        <taxon>Pseudomonadati</taxon>
        <taxon>Pseudomonadota</taxon>
        <taxon>Gammaproteobacteria</taxon>
        <taxon>Lysobacterales</taxon>
        <taxon>Rhodanobacteraceae</taxon>
        <taxon>Rhodanobacter</taxon>
    </lineage>
</organism>
<proteinExistence type="predicted"/>
<gene>
    <name evidence="2" type="ORF">EAH88_14955</name>
</gene>
<dbReference type="RefSeq" id="WP_140654151.1">
    <property type="nucleotide sequence ID" value="NZ_RCZO01000009.1"/>
</dbReference>
<accession>A0A502C2G2</accession>
<dbReference type="SMART" id="SM00880">
    <property type="entry name" value="CHAD"/>
    <property type="match status" value="1"/>
</dbReference>
<evidence type="ECO:0000313" key="2">
    <source>
        <dbReference type="EMBL" id="TPG05936.1"/>
    </source>
</evidence>
<comment type="caution">
    <text evidence="2">The sequence shown here is derived from an EMBL/GenBank/DDBJ whole genome shotgun (WGS) entry which is preliminary data.</text>
</comment>
<dbReference type="Proteomes" id="UP000319486">
    <property type="component" value="Unassembled WGS sequence"/>
</dbReference>
<dbReference type="Pfam" id="PF05235">
    <property type="entry name" value="CHAD"/>
    <property type="match status" value="1"/>
</dbReference>
<dbReference type="InterPro" id="IPR007899">
    <property type="entry name" value="CHAD_dom"/>
</dbReference>
<dbReference type="EMBL" id="RCZO01000009">
    <property type="protein sequence ID" value="TPG05936.1"/>
    <property type="molecule type" value="Genomic_DNA"/>
</dbReference>
<evidence type="ECO:0000259" key="1">
    <source>
        <dbReference type="PROSITE" id="PS51708"/>
    </source>
</evidence>
<reference evidence="2 3" key="1">
    <citation type="journal article" date="2019" name="Environ. Microbiol.">
        <title>Species interactions and distinct microbial communities in high Arctic permafrost affected cryosols are associated with the CH4 and CO2 gas fluxes.</title>
        <authorList>
            <person name="Altshuler I."/>
            <person name="Hamel J."/>
            <person name="Turney S."/>
            <person name="Magnuson E."/>
            <person name="Levesque R."/>
            <person name="Greer C."/>
            <person name="Whyte L.G."/>
        </authorList>
    </citation>
    <scope>NUCLEOTIDE SEQUENCE [LARGE SCALE GENOMIC DNA]</scope>
    <source>
        <strain evidence="2 3">S13Y</strain>
    </source>
</reference>
<protein>
    <submittedName>
        <fullName evidence="2">CHAD domain-containing protein</fullName>
    </submittedName>
</protein>